<keyword evidence="7" id="KW-0479">Metal-binding</keyword>
<evidence type="ECO:0000313" key="11">
    <source>
        <dbReference type="EMBL" id="TIH40468.1"/>
    </source>
</evidence>
<dbReference type="GO" id="GO:0046656">
    <property type="term" value="P:folic acid biosynthetic process"/>
    <property type="evidence" value="ECO:0007669"/>
    <property type="project" value="UniProtKB-KW"/>
</dbReference>
<evidence type="ECO:0000256" key="8">
    <source>
        <dbReference type="ARBA" id="ARBA00022842"/>
    </source>
</evidence>
<dbReference type="EMBL" id="QYRT01000003">
    <property type="protein sequence ID" value="TIH40468.1"/>
    <property type="molecule type" value="Genomic_DNA"/>
</dbReference>
<dbReference type="GO" id="GO:0046654">
    <property type="term" value="P:tetrahydrofolate biosynthetic process"/>
    <property type="evidence" value="ECO:0007669"/>
    <property type="project" value="TreeGrafter"/>
</dbReference>
<dbReference type="Pfam" id="PF00809">
    <property type="entry name" value="Pterin_bind"/>
    <property type="match status" value="1"/>
</dbReference>
<dbReference type="InterPro" id="IPR000489">
    <property type="entry name" value="Pterin-binding_dom"/>
</dbReference>
<protein>
    <recommendedName>
        <fullName evidence="5">dihydropteroate synthase</fullName>
        <ecNumber evidence="5">2.5.1.15</ecNumber>
    </recommendedName>
</protein>
<evidence type="ECO:0000256" key="2">
    <source>
        <dbReference type="ARBA" id="ARBA00001946"/>
    </source>
</evidence>
<evidence type="ECO:0000256" key="3">
    <source>
        <dbReference type="ARBA" id="ARBA00004763"/>
    </source>
</evidence>
<evidence type="ECO:0000256" key="5">
    <source>
        <dbReference type="ARBA" id="ARBA00012458"/>
    </source>
</evidence>
<evidence type="ECO:0000256" key="7">
    <source>
        <dbReference type="ARBA" id="ARBA00022723"/>
    </source>
</evidence>
<dbReference type="Gene3D" id="3.20.20.20">
    <property type="entry name" value="Dihydropteroate synthase-like"/>
    <property type="match status" value="1"/>
</dbReference>
<gene>
    <name evidence="11" type="primary">folP</name>
    <name evidence="11" type="ORF">D4765_02370</name>
</gene>
<dbReference type="PANTHER" id="PTHR20941">
    <property type="entry name" value="FOLATE SYNTHESIS PROTEINS"/>
    <property type="match status" value="1"/>
</dbReference>
<dbReference type="PROSITE" id="PS00793">
    <property type="entry name" value="DHPS_2"/>
    <property type="match status" value="1"/>
</dbReference>
<evidence type="ECO:0000259" key="10">
    <source>
        <dbReference type="PROSITE" id="PS50972"/>
    </source>
</evidence>
<dbReference type="InterPro" id="IPR011005">
    <property type="entry name" value="Dihydropteroate_synth-like_sf"/>
</dbReference>
<dbReference type="EC" id="2.5.1.15" evidence="5"/>
<dbReference type="GO" id="GO:0046872">
    <property type="term" value="F:metal ion binding"/>
    <property type="evidence" value="ECO:0007669"/>
    <property type="project" value="UniProtKB-KW"/>
</dbReference>
<feature type="domain" description="Pterin-binding" evidence="10">
    <location>
        <begin position="1"/>
        <end position="252"/>
    </location>
</feature>
<dbReference type="CDD" id="cd00739">
    <property type="entry name" value="DHPS"/>
    <property type="match status" value="1"/>
</dbReference>
<organism evidence="11 12">
    <name type="scientific">Subtercola vilae</name>
    <dbReference type="NCBI Taxonomy" id="2056433"/>
    <lineage>
        <taxon>Bacteria</taxon>
        <taxon>Bacillati</taxon>
        <taxon>Actinomycetota</taxon>
        <taxon>Actinomycetes</taxon>
        <taxon>Micrococcales</taxon>
        <taxon>Microbacteriaceae</taxon>
        <taxon>Subtercola</taxon>
    </lineage>
</organism>
<evidence type="ECO:0000313" key="12">
    <source>
        <dbReference type="Proteomes" id="UP000306192"/>
    </source>
</evidence>
<keyword evidence="12" id="KW-1185">Reference proteome</keyword>
<evidence type="ECO:0000256" key="6">
    <source>
        <dbReference type="ARBA" id="ARBA00022679"/>
    </source>
</evidence>
<comment type="cofactor">
    <cofactor evidence="2">
        <name>Mg(2+)</name>
        <dbReference type="ChEBI" id="CHEBI:18420"/>
    </cofactor>
</comment>
<sequence length="263" mass="27631">MGVLNVTSDSFSDGGRWLRSEAAVAHGLELAAAGADLIDVGGESTRPGARRVPVAEEQARVLPVIRELARSGIAMSIDTMNSSTARAAVEAGAIIVNDVSGGLSDEGMAAAVIDLDVAFLVSHWRGHSDSMNSAAVYDNVVNDVRRELEYRVAELVVRGVDPARLLVDPGLGFAKNSDHNWKLLAHLDVFTAFGLPLVVGASRKRFIGELLPAGATMDARDFPSAVTAALAAQAGAWAVRVHDVETTKAALAVAEAWKKGAER</sequence>
<keyword evidence="8" id="KW-0460">Magnesium</keyword>
<evidence type="ECO:0000256" key="1">
    <source>
        <dbReference type="ARBA" id="ARBA00000012"/>
    </source>
</evidence>
<dbReference type="InterPro" id="IPR045031">
    <property type="entry name" value="DHP_synth-like"/>
</dbReference>
<dbReference type="PROSITE" id="PS50972">
    <property type="entry name" value="PTERIN_BINDING"/>
    <property type="match status" value="1"/>
</dbReference>
<dbReference type="OrthoDB" id="9811744at2"/>
<dbReference type="SUPFAM" id="SSF51717">
    <property type="entry name" value="Dihydropteroate synthetase-like"/>
    <property type="match status" value="1"/>
</dbReference>
<dbReference type="NCBIfam" id="TIGR01496">
    <property type="entry name" value="DHPS"/>
    <property type="match status" value="1"/>
</dbReference>
<dbReference type="PANTHER" id="PTHR20941:SF1">
    <property type="entry name" value="FOLIC ACID SYNTHESIS PROTEIN FOL1"/>
    <property type="match status" value="1"/>
</dbReference>
<name>A0A4T2CDT5_9MICO</name>
<comment type="similarity">
    <text evidence="4">Belongs to the DHPS family.</text>
</comment>
<reference evidence="11 12" key="1">
    <citation type="journal article" date="2019" name="Microorganisms">
        <title>Systematic Affiliation and Genome Analysis of Subtercola vilae DB165(T) with Particular Emphasis on Cold Adaptation of an Isolate from a High-Altitude Cold Volcano Lake.</title>
        <authorList>
            <person name="Villalobos A.S."/>
            <person name="Wiese J."/>
            <person name="Imhoff J.F."/>
            <person name="Dorador C."/>
            <person name="Keller A."/>
            <person name="Hentschel U."/>
        </authorList>
    </citation>
    <scope>NUCLEOTIDE SEQUENCE [LARGE SCALE GENOMIC DNA]</scope>
    <source>
        <strain evidence="11 12">DB165</strain>
    </source>
</reference>
<accession>A0A4T2CDT5</accession>
<proteinExistence type="inferred from homology"/>
<evidence type="ECO:0000256" key="9">
    <source>
        <dbReference type="ARBA" id="ARBA00022909"/>
    </source>
</evidence>
<comment type="catalytic activity">
    <reaction evidence="1">
        <text>(7,8-dihydropterin-6-yl)methyl diphosphate + 4-aminobenzoate = 7,8-dihydropteroate + diphosphate</text>
        <dbReference type="Rhea" id="RHEA:19949"/>
        <dbReference type="ChEBI" id="CHEBI:17836"/>
        <dbReference type="ChEBI" id="CHEBI:17839"/>
        <dbReference type="ChEBI" id="CHEBI:33019"/>
        <dbReference type="ChEBI" id="CHEBI:72950"/>
        <dbReference type="EC" id="2.5.1.15"/>
    </reaction>
</comment>
<dbReference type="Proteomes" id="UP000306192">
    <property type="component" value="Unassembled WGS sequence"/>
</dbReference>
<dbReference type="GO" id="GO:0005829">
    <property type="term" value="C:cytosol"/>
    <property type="evidence" value="ECO:0007669"/>
    <property type="project" value="TreeGrafter"/>
</dbReference>
<comment type="caution">
    <text evidence="11">The sequence shown here is derived from an EMBL/GenBank/DDBJ whole genome shotgun (WGS) entry which is preliminary data.</text>
</comment>
<keyword evidence="6 11" id="KW-0808">Transferase</keyword>
<evidence type="ECO:0000256" key="4">
    <source>
        <dbReference type="ARBA" id="ARBA00009503"/>
    </source>
</evidence>
<keyword evidence="9" id="KW-0289">Folate biosynthesis</keyword>
<dbReference type="GO" id="GO:0004156">
    <property type="term" value="F:dihydropteroate synthase activity"/>
    <property type="evidence" value="ECO:0007669"/>
    <property type="project" value="UniProtKB-EC"/>
</dbReference>
<comment type="pathway">
    <text evidence="3">Cofactor biosynthesis; tetrahydrofolate biosynthesis; 7,8-dihydrofolate from 2-amino-4-hydroxy-6-hydroxymethyl-7,8-dihydropteridine diphosphate and 4-aminobenzoate: step 1/2.</text>
</comment>
<dbReference type="AlphaFoldDB" id="A0A4T2CDT5"/>
<dbReference type="InterPro" id="IPR006390">
    <property type="entry name" value="DHP_synth_dom"/>
</dbReference>